<keyword evidence="1" id="KW-1133">Transmembrane helix</keyword>
<evidence type="ECO:0000256" key="1">
    <source>
        <dbReference type="SAM" id="Phobius"/>
    </source>
</evidence>
<dbReference type="GeneID" id="301200755"/>
<keyword evidence="3" id="KW-1185">Reference proteome</keyword>
<evidence type="ECO:0000313" key="3">
    <source>
        <dbReference type="Proteomes" id="UP001060566"/>
    </source>
</evidence>
<organism evidence="2 3">
    <name type="scientific">Bacillus pretiosus</name>
    <dbReference type="NCBI Taxonomy" id="2983392"/>
    <lineage>
        <taxon>Bacteria</taxon>
        <taxon>Bacillati</taxon>
        <taxon>Bacillota</taxon>
        <taxon>Bacilli</taxon>
        <taxon>Bacillales</taxon>
        <taxon>Bacillaceae</taxon>
        <taxon>Bacillus</taxon>
    </lineage>
</organism>
<proteinExistence type="predicted"/>
<dbReference type="RefSeq" id="WP_264462798.1">
    <property type="nucleotide sequence ID" value="NZ_JAOXJG010000026.1"/>
</dbReference>
<gene>
    <name evidence="2" type="ORF">NGM45_22990</name>
</gene>
<keyword evidence="1" id="KW-0812">Transmembrane</keyword>
<reference evidence="2" key="1">
    <citation type="submission" date="2022-10" db="EMBL/GenBank/DDBJ databases">
        <title>De novo draft assembly of the Pseudomonas pretiosus genome isolated from the plants rhizorohere.</title>
        <authorList>
            <person name="Robas M."/>
            <person name="Fernandez V.M."/>
            <person name="Provanza A."/>
            <person name="Jimenez P.A."/>
        </authorList>
    </citation>
    <scope>NUCLEOTIDE SEQUENCE</scope>
    <source>
        <strain evidence="2">SAICEU11T</strain>
    </source>
</reference>
<feature type="transmembrane region" description="Helical" evidence="1">
    <location>
        <begin position="12"/>
        <end position="29"/>
    </location>
</feature>
<feature type="transmembrane region" description="Helical" evidence="1">
    <location>
        <begin position="35"/>
        <end position="55"/>
    </location>
</feature>
<dbReference type="EMBL" id="JAOXJG010000026">
    <property type="protein sequence ID" value="MCW1241894.1"/>
    <property type="molecule type" value="Genomic_DNA"/>
</dbReference>
<comment type="caution">
    <text evidence="2">The sequence shown here is derived from an EMBL/GenBank/DDBJ whole genome shotgun (WGS) entry which is preliminary data.</text>
</comment>
<sequence length="61" mass="6218">MKNVYDVSAGRVLVMMGSFGLGGAFKALIEGSFAGTLLGFTLAGALYMIGFKAIGRGAQNA</sequence>
<evidence type="ECO:0000313" key="2">
    <source>
        <dbReference type="EMBL" id="MCW1241894.1"/>
    </source>
</evidence>
<accession>A0ABT3EYJ1</accession>
<dbReference type="Proteomes" id="UP001060566">
    <property type="component" value="Unassembled WGS sequence"/>
</dbReference>
<name>A0ABT3EYJ1_9BACI</name>
<keyword evidence="1" id="KW-0472">Membrane</keyword>
<protein>
    <submittedName>
        <fullName evidence="2">Uncharacterized protein</fullName>
    </submittedName>
</protein>